<organism evidence="1 2">
    <name type="scientific">Thelohanellus kitauei</name>
    <name type="common">Myxosporean</name>
    <dbReference type="NCBI Taxonomy" id="669202"/>
    <lineage>
        <taxon>Eukaryota</taxon>
        <taxon>Metazoa</taxon>
        <taxon>Cnidaria</taxon>
        <taxon>Myxozoa</taxon>
        <taxon>Myxosporea</taxon>
        <taxon>Bivalvulida</taxon>
        <taxon>Platysporina</taxon>
        <taxon>Myxobolidae</taxon>
        <taxon>Thelohanellus</taxon>
    </lineage>
</organism>
<dbReference type="AlphaFoldDB" id="A0A0C2J1Y5"/>
<dbReference type="Proteomes" id="UP000031668">
    <property type="component" value="Unassembled WGS sequence"/>
</dbReference>
<evidence type="ECO:0000313" key="2">
    <source>
        <dbReference type="Proteomes" id="UP000031668"/>
    </source>
</evidence>
<name>A0A0C2J1Y5_THEKT</name>
<sequence length="145" mass="16916">MRHQLTELSPHRILIHLYNKAMQTARIEFLINTQVVRSIVTRININVYDYGIRGHYMASGLNTRVEIPCQRHIEIMNKEFVFPSPQNFEDYLVLNVKNFSLTSKKTWEVVEPVSEPVLINFKNGTENPEKKLKDNLYGQDITLGL</sequence>
<gene>
    <name evidence="1" type="ORF">RF11_11887</name>
</gene>
<dbReference type="EMBL" id="JWZT01001601">
    <property type="protein sequence ID" value="KII71889.1"/>
    <property type="molecule type" value="Genomic_DNA"/>
</dbReference>
<evidence type="ECO:0000313" key="1">
    <source>
        <dbReference type="EMBL" id="KII71889.1"/>
    </source>
</evidence>
<accession>A0A0C2J1Y5</accession>
<proteinExistence type="predicted"/>
<comment type="caution">
    <text evidence="1">The sequence shown here is derived from an EMBL/GenBank/DDBJ whole genome shotgun (WGS) entry which is preliminary data.</text>
</comment>
<protein>
    <submittedName>
        <fullName evidence="1">Uncharacterized protein</fullName>
    </submittedName>
</protein>
<keyword evidence="2" id="KW-1185">Reference proteome</keyword>
<reference evidence="1 2" key="1">
    <citation type="journal article" date="2014" name="Genome Biol. Evol.">
        <title>The genome of the myxosporean Thelohanellus kitauei shows adaptations to nutrient acquisition within its fish host.</title>
        <authorList>
            <person name="Yang Y."/>
            <person name="Xiong J."/>
            <person name="Zhou Z."/>
            <person name="Huo F."/>
            <person name="Miao W."/>
            <person name="Ran C."/>
            <person name="Liu Y."/>
            <person name="Zhang J."/>
            <person name="Feng J."/>
            <person name="Wang M."/>
            <person name="Wang M."/>
            <person name="Wang L."/>
            <person name="Yao B."/>
        </authorList>
    </citation>
    <scope>NUCLEOTIDE SEQUENCE [LARGE SCALE GENOMIC DNA]</scope>
    <source>
        <strain evidence="1">Wuqing</strain>
    </source>
</reference>